<dbReference type="Gene3D" id="3.40.50.300">
    <property type="entry name" value="P-loop containing nucleotide triphosphate hydrolases"/>
    <property type="match status" value="1"/>
</dbReference>
<feature type="region of interest" description="Disordered" evidence="2">
    <location>
        <begin position="1"/>
        <end position="81"/>
    </location>
</feature>
<protein>
    <recommendedName>
        <fullName evidence="3">Nephrocystin 3-like N-terminal domain-containing protein</fullName>
    </recommendedName>
</protein>
<dbReference type="PANTHER" id="PTHR10039">
    <property type="entry name" value="AMELOGENIN"/>
    <property type="match status" value="1"/>
</dbReference>
<organism evidence="4 5">
    <name type="scientific">Marasmiellus scandens</name>
    <dbReference type="NCBI Taxonomy" id="2682957"/>
    <lineage>
        <taxon>Eukaryota</taxon>
        <taxon>Fungi</taxon>
        <taxon>Dikarya</taxon>
        <taxon>Basidiomycota</taxon>
        <taxon>Agaricomycotina</taxon>
        <taxon>Agaricomycetes</taxon>
        <taxon>Agaricomycetidae</taxon>
        <taxon>Agaricales</taxon>
        <taxon>Marasmiineae</taxon>
        <taxon>Omphalotaceae</taxon>
        <taxon>Marasmiellus</taxon>
    </lineage>
</organism>
<dbReference type="CDD" id="cd21037">
    <property type="entry name" value="MLKL_NTD"/>
    <property type="match status" value="1"/>
</dbReference>
<keyword evidence="1" id="KW-0677">Repeat</keyword>
<dbReference type="InterPro" id="IPR036537">
    <property type="entry name" value="Adaptor_Cbl_N_dom_sf"/>
</dbReference>
<evidence type="ECO:0000313" key="4">
    <source>
        <dbReference type="EMBL" id="KAK7450166.1"/>
    </source>
</evidence>
<accession>A0ABR1J8A7</accession>
<dbReference type="SUPFAM" id="SSF52540">
    <property type="entry name" value="P-loop containing nucleoside triphosphate hydrolases"/>
    <property type="match status" value="1"/>
</dbReference>
<comment type="caution">
    <text evidence="4">The sequence shown here is derived from an EMBL/GenBank/DDBJ whole genome shotgun (WGS) entry which is preliminary data.</text>
</comment>
<dbReference type="EMBL" id="JBANRG010000034">
    <property type="protein sequence ID" value="KAK7450166.1"/>
    <property type="molecule type" value="Genomic_DNA"/>
</dbReference>
<evidence type="ECO:0000256" key="2">
    <source>
        <dbReference type="SAM" id="MobiDB-lite"/>
    </source>
</evidence>
<dbReference type="Proteomes" id="UP001498398">
    <property type="component" value="Unassembled WGS sequence"/>
</dbReference>
<feature type="compositionally biased region" description="Pro residues" evidence="2">
    <location>
        <begin position="44"/>
        <end position="58"/>
    </location>
</feature>
<sequence length="504" mass="55471">MRLPGNPYKVLSDFPRFSDDSRSASPQPAAGPSTAPGHSALPTPQAPSTPPPAPPAPPVHGESSPYSAIAGSASSTPTPHRAREVASTAYAGFIQVTQAISECSDIFPPLKTVATGLLAIHKIVDQVQTNKEELGELETKLNAFLLIVKKYQKERLSDTLQHRVRTFCEAMTLQVEVVQDLQEHSLLVRTAEGTKDAGRISKAFRNMSILCDAFQMDTQLSIERTLIQRMDSVVIDRLRSDMTSYKTRQSSYGDPNGCLPGTRVKILADLENWALNDSTAKVYWLVGMAGTGKSTISHSLCEILDEKQMLGASVFCSRGSAQASDANLIIPAIVYALSSNSPVIKAKVVKVLEEDYNLASPTYHNLGDKFTKLIRGPISQGMPASYKTVVIDALDECSDLQRVQSLLQTIINFAPKTPLKFFIASRDEDLIRMAFLPKLHTRDIFVLHEVEKDVVRVDIEKYLKKSLSDIPRRHEVKMISDGWPRPDELSTLLDRSGETAVQLD</sequence>
<name>A0ABR1J8A7_9AGAR</name>
<dbReference type="InterPro" id="IPR059179">
    <property type="entry name" value="MLKL-like_MCAfunc"/>
</dbReference>
<gene>
    <name evidence="4" type="ORF">VKT23_013049</name>
</gene>
<evidence type="ECO:0000313" key="5">
    <source>
        <dbReference type="Proteomes" id="UP001498398"/>
    </source>
</evidence>
<proteinExistence type="predicted"/>
<dbReference type="Gene3D" id="1.20.930.20">
    <property type="entry name" value="Adaptor protein Cbl, N-terminal domain"/>
    <property type="match status" value="1"/>
</dbReference>
<dbReference type="InterPro" id="IPR056884">
    <property type="entry name" value="NPHP3-like_N"/>
</dbReference>
<dbReference type="Pfam" id="PF24883">
    <property type="entry name" value="NPHP3_N"/>
    <property type="match status" value="1"/>
</dbReference>
<feature type="domain" description="Nephrocystin 3-like N-terminal" evidence="3">
    <location>
        <begin position="270"/>
        <end position="426"/>
    </location>
</feature>
<reference evidence="4 5" key="1">
    <citation type="submission" date="2024-01" db="EMBL/GenBank/DDBJ databases">
        <title>A draft genome for the cacao thread blight pathogen Marasmiellus scandens.</title>
        <authorList>
            <person name="Baruah I.K."/>
            <person name="Leung J."/>
            <person name="Bukari Y."/>
            <person name="Amoako-Attah I."/>
            <person name="Meinhardt L.W."/>
            <person name="Bailey B.A."/>
            <person name="Cohen S.P."/>
        </authorList>
    </citation>
    <scope>NUCLEOTIDE SEQUENCE [LARGE SCALE GENOMIC DNA]</scope>
    <source>
        <strain evidence="4 5">GH-19</strain>
    </source>
</reference>
<keyword evidence="5" id="KW-1185">Reference proteome</keyword>
<evidence type="ECO:0000259" key="3">
    <source>
        <dbReference type="Pfam" id="PF24883"/>
    </source>
</evidence>
<evidence type="ECO:0000256" key="1">
    <source>
        <dbReference type="ARBA" id="ARBA00022737"/>
    </source>
</evidence>
<dbReference type="InterPro" id="IPR027417">
    <property type="entry name" value="P-loop_NTPase"/>
</dbReference>